<comment type="caution">
    <text evidence="1">The sequence shown here is derived from an EMBL/GenBank/DDBJ whole genome shotgun (WGS) entry which is preliminary data.</text>
</comment>
<evidence type="ECO:0000313" key="2">
    <source>
        <dbReference type="Proteomes" id="UP000001338"/>
    </source>
</evidence>
<dbReference type="Proteomes" id="UP000001338">
    <property type="component" value="Unassembled WGS sequence"/>
</dbReference>
<protein>
    <submittedName>
        <fullName evidence="1">Uncharacterized protein</fullName>
    </submittedName>
</protein>
<sequence length="47" mass="5363">MGRNLGRSAGLIVSQRICRNSDRFIFGSKYLWVGGYGKIRAVKRPMF</sequence>
<reference evidence="1 2" key="1">
    <citation type="submission" date="2012-10" db="EMBL/GenBank/DDBJ databases">
        <authorList>
            <person name="Harkins D.M."/>
            <person name="Durkin A.S."/>
            <person name="Brinkac L.M."/>
            <person name="Haft D.H."/>
            <person name="Selengut J.D."/>
            <person name="Sanka R."/>
            <person name="DePew J."/>
            <person name="Purushe J."/>
            <person name="Whelen A.C."/>
            <person name="Vinetz J.M."/>
            <person name="Sutton G.G."/>
            <person name="Nierman W.C."/>
            <person name="Fouts D.E."/>
        </authorList>
    </citation>
    <scope>NUCLEOTIDE SEQUENCE [LARGE SCALE GENOMIC DNA]</scope>
    <source>
        <strain evidence="1 2">2006001853</strain>
    </source>
</reference>
<gene>
    <name evidence="1" type="ORF">LEP1GSC036_3187</name>
</gene>
<proteinExistence type="predicted"/>
<dbReference type="AlphaFoldDB" id="A0A828Z0I0"/>
<organism evidence="1 2">
    <name type="scientific">Leptospira weilii str. 2006001853</name>
    <dbReference type="NCBI Taxonomy" id="1001589"/>
    <lineage>
        <taxon>Bacteria</taxon>
        <taxon>Pseudomonadati</taxon>
        <taxon>Spirochaetota</taxon>
        <taxon>Spirochaetia</taxon>
        <taxon>Leptospirales</taxon>
        <taxon>Leptospiraceae</taxon>
        <taxon>Leptospira</taxon>
    </lineage>
</organism>
<evidence type="ECO:0000313" key="1">
    <source>
        <dbReference type="EMBL" id="EKR63244.1"/>
    </source>
</evidence>
<accession>A0A828Z0I0</accession>
<name>A0A828Z0I0_9LEPT</name>
<dbReference type="EMBL" id="AFLV02000062">
    <property type="protein sequence ID" value="EKR63244.1"/>
    <property type="molecule type" value="Genomic_DNA"/>
</dbReference>